<dbReference type="Pfam" id="PF05719">
    <property type="entry name" value="GPP34"/>
    <property type="match status" value="1"/>
</dbReference>
<evidence type="ECO:0000256" key="2">
    <source>
        <dbReference type="ARBA" id="ARBA00023034"/>
    </source>
</evidence>
<evidence type="ECO:0000256" key="1">
    <source>
        <dbReference type="ARBA" id="ARBA00004255"/>
    </source>
</evidence>
<evidence type="ECO:0008006" key="7">
    <source>
        <dbReference type="Google" id="ProtNLM"/>
    </source>
</evidence>
<proteinExistence type="predicted"/>
<evidence type="ECO:0000256" key="3">
    <source>
        <dbReference type="ARBA" id="ARBA00023121"/>
    </source>
</evidence>
<keyword evidence="3" id="KW-0446">Lipid-binding</keyword>
<dbReference type="RefSeq" id="WP_147301358.1">
    <property type="nucleotide sequence ID" value="NZ_QTUA01000001.1"/>
</dbReference>
<name>A0A3D9URT6_9MICO</name>
<evidence type="ECO:0000313" key="5">
    <source>
        <dbReference type="EMBL" id="REF30710.1"/>
    </source>
</evidence>
<gene>
    <name evidence="5" type="ORF">DFJ65_1725</name>
</gene>
<comment type="subcellular location">
    <subcellularLocation>
        <location evidence="1">Golgi apparatus membrane</location>
        <topology evidence="1">Peripheral membrane protein</topology>
        <orientation evidence="1">Cytoplasmic side</orientation>
    </subcellularLocation>
</comment>
<dbReference type="Proteomes" id="UP000256253">
    <property type="component" value="Unassembled WGS sequence"/>
</dbReference>
<dbReference type="InterPro" id="IPR008628">
    <property type="entry name" value="GPP34-like"/>
</dbReference>
<evidence type="ECO:0000313" key="6">
    <source>
        <dbReference type="Proteomes" id="UP000256253"/>
    </source>
</evidence>
<dbReference type="AlphaFoldDB" id="A0A3D9URT6"/>
<evidence type="ECO:0000256" key="4">
    <source>
        <dbReference type="ARBA" id="ARBA00023136"/>
    </source>
</evidence>
<dbReference type="InterPro" id="IPR038261">
    <property type="entry name" value="GPP34-like_sf"/>
</dbReference>
<sequence>MAERLMLAERVWLMLASANTGRPREMGLGVAATAAALLDLLDAGAVENIGSRMRPVEPAPHDPLLRQAWERVTSTADGDLVRITYALNEIHPIWDDVAESLHRRGLTTRRSRRVFPDEFGFSDRGRTVRREVVERCRVALSAPDRLDHDNRLLLMALWAADGVETGLSESMFLTDHSVLAHVEGLFDDDPLATALAEAIAYTTSVVPLRLIW</sequence>
<dbReference type="GO" id="GO:0070273">
    <property type="term" value="F:phosphatidylinositol-4-phosphate binding"/>
    <property type="evidence" value="ECO:0007669"/>
    <property type="project" value="InterPro"/>
</dbReference>
<dbReference type="GO" id="GO:0012505">
    <property type="term" value="C:endomembrane system"/>
    <property type="evidence" value="ECO:0007669"/>
    <property type="project" value="UniProtKB-ARBA"/>
</dbReference>
<keyword evidence="2" id="KW-0333">Golgi apparatus</keyword>
<dbReference type="EMBL" id="QTUA01000001">
    <property type="protein sequence ID" value="REF30710.1"/>
    <property type="molecule type" value="Genomic_DNA"/>
</dbReference>
<dbReference type="GO" id="GO:0005737">
    <property type="term" value="C:cytoplasm"/>
    <property type="evidence" value="ECO:0007669"/>
    <property type="project" value="UniProtKB-ARBA"/>
</dbReference>
<reference evidence="5 6" key="1">
    <citation type="submission" date="2018-08" db="EMBL/GenBank/DDBJ databases">
        <title>Sequencing the genomes of 1000 actinobacteria strains.</title>
        <authorList>
            <person name="Klenk H.-P."/>
        </authorList>
    </citation>
    <scope>NUCLEOTIDE SEQUENCE [LARGE SCALE GENOMIC DNA]</scope>
    <source>
        <strain evidence="5 6">DSM 22967</strain>
    </source>
</reference>
<comment type="caution">
    <text evidence="5">The sequence shown here is derived from an EMBL/GenBank/DDBJ whole genome shotgun (WGS) entry which is preliminary data.</text>
</comment>
<keyword evidence="4" id="KW-0472">Membrane</keyword>
<organism evidence="5 6">
    <name type="scientific">Calidifontibacter indicus</name>
    <dbReference type="NCBI Taxonomy" id="419650"/>
    <lineage>
        <taxon>Bacteria</taxon>
        <taxon>Bacillati</taxon>
        <taxon>Actinomycetota</taxon>
        <taxon>Actinomycetes</taxon>
        <taxon>Micrococcales</taxon>
        <taxon>Dermacoccaceae</taxon>
        <taxon>Calidifontibacter</taxon>
    </lineage>
</organism>
<accession>A0A3D9URT6</accession>
<protein>
    <recommendedName>
        <fullName evidence="7">Golgi phosphoprotein 3 GPP34</fullName>
    </recommendedName>
</protein>
<dbReference type="Gene3D" id="1.10.3630.10">
    <property type="entry name" value="yeast vps74-n-term truncation variant domain like"/>
    <property type="match status" value="1"/>
</dbReference>
<keyword evidence="6" id="KW-1185">Reference proteome</keyword>